<gene>
    <name evidence="3" type="ORF">FA15DRAFT_325647</name>
</gene>
<dbReference type="Proteomes" id="UP000307440">
    <property type="component" value="Unassembled WGS sequence"/>
</dbReference>
<organism evidence="3 4">
    <name type="scientific">Coprinopsis marcescibilis</name>
    <name type="common">Agaric fungus</name>
    <name type="synonym">Psathyrella marcescibilis</name>
    <dbReference type="NCBI Taxonomy" id="230819"/>
    <lineage>
        <taxon>Eukaryota</taxon>
        <taxon>Fungi</taxon>
        <taxon>Dikarya</taxon>
        <taxon>Basidiomycota</taxon>
        <taxon>Agaricomycotina</taxon>
        <taxon>Agaricomycetes</taxon>
        <taxon>Agaricomycetidae</taxon>
        <taxon>Agaricales</taxon>
        <taxon>Agaricineae</taxon>
        <taxon>Psathyrellaceae</taxon>
        <taxon>Coprinopsis</taxon>
    </lineage>
</organism>
<dbReference type="InterPro" id="IPR018713">
    <property type="entry name" value="MPAB/Lcp_cat_dom"/>
</dbReference>
<keyword evidence="1" id="KW-1133">Transmembrane helix</keyword>
<dbReference type="InterPro" id="IPR046366">
    <property type="entry name" value="MPAB"/>
</dbReference>
<keyword evidence="1" id="KW-0812">Transmembrane</keyword>
<keyword evidence="1" id="KW-0472">Membrane</keyword>
<name>A0A5C3KZ50_COPMA</name>
<proteinExistence type="predicted"/>
<feature type="transmembrane region" description="Helical" evidence="1">
    <location>
        <begin position="53"/>
        <end position="74"/>
    </location>
</feature>
<evidence type="ECO:0000259" key="2">
    <source>
        <dbReference type="Pfam" id="PF09995"/>
    </source>
</evidence>
<dbReference type="OrthoDB" id="545169at2759"/>
<dbReference type="PANTHER" id="PTHR36124">
    <property type="match status" value="1"/>
</dbReference>
<dbReference type="GO" id="GO:0016491">
    <property type="term" value="F:oxidoreductase activity"/>
    <property type="evidence" value="ECO:0007669"/>
    <property type="project" value="InterPro"/>
</dbReference>
<sequence length="458" mass="52246">MPSKAALDAISHKLIALIPQMFSSPKLPTNDLTTALLTKVNTALAPVHGARLLGVPVVKIGLVFLGYVTLVRILRWRRYNATHRLYQAKYEEGRLTPEDAQRVMLLSSGYDMPKLLNVAVSFALFKTYAIPSISKLLYSTRELGSKENVAKRYADTEILISTFVNCPINGFYDLSLKGDENTPAQDSRSMIAVARMNYLHSHYNISNDDFLYTLALFIIEPVVWTRRYGWREFSPLERDSYFIFWHEIGKRMGIVDIPESYEALYDWSRTYEEQYMVPAKSNHLVAKLTTGEMIDAVPEAFGFRNFVERLTFCLLEDRVRIAMMQPEQPRYLHSFVSSVMGLNWMVQRWLCLPRWSPSLPINLAPPETPSGRARPIVYRSKPWYKPESSGLGYIRDKCLVGLGYYLAMPSSKLKSGGYKLEELGPSRLEHAAHEEVFKAAERMQGCPIPRVSTKSKSS</sequence>
<feature type="domain" description="ER-bound oxygenase mpaB/mpaB'/Rubber oxygenase catalytic" evidence="2">
    <location>
        <begin position="204"/>
        <end position="326"/>
    </location>
</feature>
<dbReference type="STRING" id="230819.A0A5C3KZ50"/>
<evidence type="ECO:0000313" key="3">
    <source>
        <dbReference type="EMBL" id="TFK25909.1"/>
    </source>
</evidence>
<accession>A0A5C3KZ50</accession>
<evidence type="ECO:0000313" key="4">
    <source>
        <dbReference type="Proteomes" id="UP000307440"/>
    </source>
</evidence>
<dbReference type="AlphaFoldDB" id="A0A5C3KZ50"/>
<evidence type="ECO:0000256" key="1">
    <source>
        <dbReference type="SAM" id="Phobius"/>
    </source>
</evidence>
<protein>
    <recommendedName>
        <fullName evidence="2">ER-bound oxygenase mpaB/mpaB'/Rubber oxygenase catalytic domain-containing protein</fullName>
    </recommendedName>
</protein>
<reference evidence="3 4" key="1">
    <citation type="journal article" date="2019" name="Nat. Ecol. Evol.">
        <title>Megaphylogeny resolves global patterns of mushroom evolution.</title>
        <authorList>
            <person name="Varga T."/>
            <person name="Krizsan K."/>
            <person name="Foldi C."/>
            <person name="Dima B."/>
            <person name="Sanchez-Garcia M."/>
            <person name="Sanchez-Ramirez S."/>
            <person name="Szollosi G.J."/>
            <person name="Szarkandi J.G."/>
            <person name="Papp V."/>
            <person name="Albert L."/>
            <person name="Andreopoulos W."/>
            <person name="Angelini C."/>
            <person name="Antonin V."/>
            <person name="Barry K.W."/>
            <person name="Bougher N.L."/>
            <person name="Buchanan P."/>
            <person name="Buyck B."/>
            <person name="Bense V."/>
            <person name="Catcheside P."/>
            <person name="Chovatia M."/>
            <person name="Cooper J."/>
            <person name="Damon W."/>
            <person name="Desjardin D."/>
            <person name="Finy P."/>
            <person name="Geml J."/>
            <person name="Haridas S."/>
            <person name="Hughes K."/>
            <person name="Justo A."/>
            <person name="Karasinski D."/>
            <person name="Kautmanova I."/>
            <person name="Kiss B."/>
            <person name="Kocsube S."/>
            <person name="Kotiranta H."/>
            <person name="LaButti K.M."/>
            <person name="Lechner B.E."/>
            <person name="Liimatainen K."/>
            <person name="Lipzen A."/>
            <person name="Lukacs Z."/>
            <person name="Mihaltcheva S."/>
            <person name="Morgado L.N."/>
            <person name="Niskanen T."/>
            <person name="Noordeloos M.E."/>
            <person name="Ohm R.A."/>
            <person name="Ortiz-Santana B."/>
            <person name="Ovrebo C."/>
            <person name="Racz N."/>
            <person name="Riley R."/>
            <person name="Savchenko A."/>
            <person name="Shiryaev A."/>
            <person name="Soop K."/>
            <person name="Spirin V."/>
            <person name="Szebenyi C."/>
            <person name="Tomsovsky M."/>
            <person name="Tulloss R.E."/>
            <person name="Uehling J."/>
            <person name="Grigoriev I.V."/>
            <person name="Vagvolgyi C."/>
            <person name="Papp T."/>
            <person name="Martin F.M."/>
            <person name="Miettinen O."/>
            <person name="Hibbett D.S."/>
            <person name="Nagy L.G."/>
        </authorList>
    </citation>
    <scope>NUCLEOTIDE SEQUENCE [LARGE SCALE GENOMIC DNA]</scope>
    <source>
        <strain evidence="3 4">CBS 121175</strain>
    </source>
</reference>
<dbReference type="Pfam" id="PF09995">
    <property type="entry name" value="MPAB_Lcp_cat"/>
    <property type="match status" value="1"/>
</dbReference>
<dbReference type="PANTHER" id="PTHR36124:SF1">
    <property type="entry name" value="ER-BOUND OXYGENASE MPAB_MPAB'_RUBBER OXYGENASE CATALYTIC DOMAIN-CONTAINING PROTEIN"/>
    <property type="match status" value="1"/>
</dbReference>
<keyword evidence="4" id="KW-1185">Reference proteome</keyword>
<dbReference type="EMBL" id="ML210181">
    <property type="protein sequence ID" value="TFK25909.1"/>
    <property type="molecule type" value="Genomic_DNA"/>
</dbReference>